<proteinExistence type="predicted"/>
<dbReference type="InterPro" id="IPR010181">
    <property type="entry name" value="CGCAxxGCC_motif"/>
</dbReference>
<dbReference type="AlphaFoldDB" id="A0A1H0VPT1"/>
<gene>
    <name evidence="1" type="ORF">SAMN05216366_1666</name>
</gene>
<dbReference type="EMBL" id="FNJQ01000066">
    <property type="protein sequence ID" value="SDP80527.1"/>
    <property type="molecule type" value="Genomic_DNA"/>
</dbReference>
<evidence type="ECO:0000313" key="2">
    <source>
        <dbReference type="Proteomes" id="UP000182412"/>
    </source>
</evidence>
<dbReference type="Proteomes" id="UP000182412">
    <property type="component" value="Unassembled WGS sequence"/>
</dbReference>
<dbReference type="RefSeq" id="WP_074573695.1">
    <property type="nucleotide sequence ID" value="NZ_FNJQ01000066.1"/>
</dbReference>
<protein>
    <submittedName>
        <fullName evidence="1">C_GCAxxG_C_C family probable redox protein</fullName>
    </submittedName>
</protein>
<evidence type="ECO:0000313" key="1">
    <source>
        <dbReference type="EMBL" id="SDP80527.1"/>
    </source>
</evidence>
<accession>A0A1H0VPT1</accession>
<dbReference type="OrthoDB" id="9791535at2"/>
<sequence>MENTTREEQAVEYKRKCNCAQAVLLAFAPELGKSKEELMAVSSGFGSGMGGMEGTCGAFVGAVMALGMLNKSDKPSKMIAKDMMQEFKEMSGATICGDLKGIKTGKMLCSCDDCVRHGVEVLEKRLAEL</sequence>
<dbReference type="Pfam" id="PF09719">
    <property type="entry name" value="C_GCAxxG_C_C"/>
    <property type="match status" value="1"/>
</dbReference>
<reference evidence="1 2" key="1">
    <citation type="submission" date="2016-10" db="EMBL/GenBank/DDBJ databases">
        <authorList>
            <person name="de Groot N.N."/>
        </authorList>
    </citation>
    <scope>NUCLEOTIDE SEQUENCE [LARGE SCALE GENOMIC DNA]</scope>
    <source>
        <strain evidence="1 2">S137</strain>
    </source>
</reference>
<dbReference type="NCBIfam" id="TIGR01909">
    <property type="entry name" value="C_GCAxxG_C_C"/>
    <property type="match status" value="1"/>
</dbReference>
<name>A0A1H0VPT1_SELRU</name>
<organism evidence="1 2">
    <name type="scientific">Selenomonas ruminantium</name>
    <dbReference type="NCBI Taxonomy" id="971"/>
    <lineage>
        <taxon>Bacteria</taxon>
        <taxon>Bacillati</taxon>
        <taxon>Bacillota</taxon>
        <taxon>Negativicutes</taxon>
        <taxon>Selenomonadales</taxon>
        <taxon>Selenomonadaceae</taxon>
        <taxon>Selenomonas</taxon>
    </lineage>
</organism>